<reference evidence="15" key="1">
    <citation type="journal article" date="2013" name="Stand. Genomic Sci.">
        <title>Genome sequence of the thermophilic fresh-water bacterium Spirochaeta caldaria type strain (H1(T)), reclassification of Spirochaeta caldaria, Spirochaeta stenostrepta, and Spirochaeta zuelzerae in the genus Treponema as Treponema caldaria comb. nov., Treponema stenostrepta comb. nov., and Treponema zuelzerae comb. nov., and emendation of the genus Treponema.</title>
        <authorList>
            <person name="Abt B."/>
            <person name="Goker M."/>
            <person name="Scheuner C."/>
            <person name="Han C."/>
            <person name="Lu M."/>
            <person name="Misra M."/>
            <person name="Lapidus A."/>
            <person name="Nolan M."/>
            <person name="Lucas S."/>
            <person name="Hammon N."/>
            <person name="Deshpande S."/>
            <person name="Cheng J.F."/>
            <person name="Tapia R."/>
            <person name="Goodwin L.A."/>
            <person name="Pitluck S."/>
            <person name="Liolios K."/>
            <person name="Pagani I."/>
            <person name="Ivanova N."/>
            <person name="Mavromatis K."/>
            <person name="Mikhailova N."/>
            <person name="Huntemann M."/>
            <person name="Pati A."/>
            <person name="Chen A."/>
            <person name="Palaniappan K."/>
            <person name="Land M."/>
            <person name="Hauser L."/>
            <person name="Jeffries C.D."/>
            <person name="Rohde M."/>
            <person name="Spring S."/>
            <person name="Gronow S."/>
            <person name="Detter J.C."/>
            <person name="Bristow J."/>
            <person name="Eisen J.A."/>
            <person name="Markowitz V."/>
            <person name="Hugenholtz P."/>
            <person name="Kyrpides N.C."/>
            <person name="Woyke T."/>
            <person name="Klenk H.P."/>
        </authorList>
    </citation>
    <scope>NUCLEOTIDE SEQUENCE</scope>
    <source>
        <strain evidence="15">ATCC 51460 / DSM 7334 / H1</strain>
    </source>
</reference>
<dbReference type="NCBIfam" id="TIGR00174">
    <property type="entry name" value="miaA"/>
    <property type="match status" value="1"/>
</dbReference>
<evidence type="ECO:0000256" key="9">
    <source>
        <dbReference type="ARBA" id="ARBA00049563"/>
    </source>
</evidence>
<keyword evidence="15" id="KW-1185">Reference proteome</keyword>
<comment type="caution">
    <text evidence="10">Lacks conserved residue(s) required for the propagation of feature annotation.</text>
</comment>
<evidence type="ECO:0000256" key="4">
    <source>
        <dbReference type="ARBA" id="ARBA00022679"/>
    </source>
</evidence>
<gene>
    <name evidence="10" type="primary">miaA</name>
    <name evidence="14" type="ordered locus">Spica_1198</name>
</gene>
<keyword evidence="4 10" id="KW-0808">Transferase</keyword>
<evidence type="ECO:0000313" key="15">
    <source>
        <dbReference type="Proteomes" id="UP000000503"/>
    </source>
</evidence>
<dbReference type="STRING" id="744872.Spica_1198"/>
<dbReference type="GO" id="GO:0052381">
    <property type="term" value="F:tRNA dimethylallyltransferase activity"/>
    <property type="evidence" value="ECO:0007669"/>
    <property type="project" value="UniProtKB-UniRule"/>
</dbReference>
<keyword evidence="6 10" id="KW-0547">Nucleotide-binding</keyword>
<evidence type="ECO:0000256" key="5">
    <source>
        <dbReference type="ARBA" id="ARBA00022694"/>
    </source>
</evidence>
<dbReference type="EC" id="2.5.1.75" evidence="10"/>
<dbReference type="Proteomes" id="UP000000503">
    <property type="component" value="Chromosome"/>
</dbReference>
<dbReference type="KEGG" id="scd:Spica_1198"/>
<dbReference type="Pfam" id="PF01715">
    <property type="entry name" value="IPPT"/>
    <property type="match status" value="1"/>
</dbReference>
<evidence type="ECO:0000256" key="2">
    <source>
        <dbReference type="ARBA" id="ARBA00003213"/>
    </source>
</evidence>
<evidence type="ECO:0000256" key="6">
    <source>
        <dbReference type="ARBA" id="ARBA00022741"/>
    </source>
</evidence>
<name>F8F0K0_GRAC1</name>
<feature type="site" description="Interaction with substrate tRNA" evidence="10">
    <location>
        <position position="114"/>
    </location>
</feature>
<comment type="subunit">
    <text evidence="10">Monomer.</text>
</comment>
<evidence type="ECO:0000256" key="7">
    <source>
        <dbReference type="ARBA" id="ARBA00022840"/>
    </source>
</evidence>
<keyword evidence="7 10" id="KW-0067">ATP-binding</keyword>
<dbReference type="PANTHER" id="PTHR11088:SF60">
    <property type="entry name" value="TRNA DIMETHYLALLYLTRANSFERASE"/>
    <property type="match status" value="1"/>
</dbReference>
<evidence type="ECO:0000256" key="10">
    <source>
        <dbReference type="HAMAP-Rule" id="MF_00185"/>
    </source>
</evidence>
<evidence type="ECO:0000256" key="3">
    <source>
        <dbReference type="ARBA" id="ARBA00005842"/>
    </source>
</evidence>
<feature type="site" description="Interaction with substrate tRNA" evidence="10">
    <location>
        <position position="136"/>
    </location>
</feature>
<dbReference type="GO" id="GO:0005524">
    <property type="term" value="F:ATP binding"/>
    <property type="evidence" value="ECO:0007669"/>
    <property type="project" value="UniProtKB-UniRule"/>
</dbReference>
<keyword evidence="8 10" id="KW-0460">Magnesium</keyword>
<comment type="similarity">
    <text evidence="3 10 13">Belongs to the IPP transferase family.</text>
</comment>
<dbReference type="FunFam" id="1.10.20.140:FF:000001">
    <property type="entry name" value="tRNA dimethylallyltransferase"/>
    <property type="match status" value="1"/>
</dbReference>
<dbReference type="GO" id="GO:0006400">
    <property type="term" value="P:tRNA modification"/>
    <property type="evidence" value="ECO:0007669"/>
    <property type="project" value="TreeGrafter"/>
</dbReference>
<evidence type="ECO:0000256" key="8">
    <source>
        <dbReference type="ARBA" id="ARBA00022842"/>
    </source>
</evidence>
<dbReference type="HAMAP" id="MF_00185">
    <property type="entry name" value="IPP_trans"/>
    <property type="match status" value="1"/>
</dbReference>
<dbReference type="Gene3D" id="1.10.20.140">
    <property type="match status" value="1"/>
</dbReference>
<dbReference type="AlphaFoldDB" id="F8F0K0"/>
<evidence type="ECO:0000256" key="13">
    <source>
        <dbReference type="RuleBase" id="RU003785"/>
    </source>
</evidence>
<evidence type="ECO:0000256" key="11">
    <source>
        <dbReference type="RuleBase" id="RU003783"/>
    </source>
</evidence>
<sequence length="331" mass="37054">MNPVRIKDAPAIPVVLLFGPTASGKTALLEELFADHNAPIPAEIVSADSMQVYRGMDIGTAKPSHELRTRLPHHLIDICDIKEQFTVGDFVRHADEACRDIFSRGKLPVVSGGTGFYLKNFVLGLPAAPPSDLDIRNTLKEELAEYGVEPLIRELRAADPVSAERIHPNDTYRLLRALEVYRLTGRPLSSFPTSGTSGQEGAPERPAYRFLLIGLERDRTSLYDRINRRTHQMFLEGLPEEVSGLVARGYKREDPGMRAIGYQEFFLEDGSLSHDLTLVEELVARNSRRYAKRQITFFASLPEVTWIAAEKEGNLPAQIKKLISSWFSQTP</sequence>
<dbReference type="HOGENOM" id="CLU_032616_0_2_12"/>
<evidence type="ECO:0000256" key="12">
    <source>
        <dbReference type="RuleBase" id="RU003784"/>
    </source>
</evidence>
<keyword evidence="5 10" id="KW-0819">tRNA processing</keyword>
<evidence type="ECO:0000313" key="14">
    <source>
        <dbReference type="EMBL" id="AEJ19344.1"/>
    </source>
</evidence>
<dbReference type="Gene3D" id="3.40.50.300">
    <property type="entry name" value="P-loop containing nucleotide triphosphate hydrolases"/>
    <property type="match status" value="1"/>
</dbReference>
<dbReference type="OrthoDB" id="9776390at2"/>
<accession>F8F0K0</accession>
<dbReference type="RefSeq" id="WP_013968655.1">
    <property type="nucleotide sequence ID" value="NC_015732.1"/>
</dbReference>
<feature type="region of interest" description="Interaction with substrate tRNA" evidence="10">
    <location>
        <begin position="48"/>
        <end position="51"/>
    </location>
</feature>
<organism evidence="14 15">
    <name type="scientific">Gracilinema caldarium (strain ATCC 51460 / DSM 7334 / H1)</name>
    <name type="common">Treponema caldarium</name>
    <dbReference type="NCBI Taxonomy" id="744872"/>
    <lineage>
        <taxon>Bacteria</taxon>
        <taxon>Pseudomonadati</taxon>
        <taxon>Spirochaetota</taxon>
        <taxon>Spirochaetia</taxon>
        <taxon>Spirochaetales</taxon>
        <taxon>Breznakiellaceae</taxon>
        <taxon>Gracilinema</taxon>
    </lineage>
</organism>
<dbReference type="EMBL" id="CP002868">
    <property type="protein sequence ID" value="AEJ19344.1"/>
    <property type="molecule type" value="Genomic_DNA"/>
</dbReference>
<comment type="cofactor">
    <cofactor evidence="1 10">
        <name>Mg(2+)</name>
        <dbReference type="ChEBI" id="CHEBI:18420"/>
    </cofactor>
</comment>
<dbReference type="eggNOG" id="COG0324">
    <property type="taxonomic scope" value="Bacteria"/>
</dbReference>
<proteinExistence type="inferred from homology"/>
<comment type="catalytic activity">
    <reaction evidence="9 10 11">
        <text>adenosine(37) in tRNA + dimethylallyl diphosphate = N(6)-dimethylallyladenosine(37) in tRNA + diphosphate</text>
        <dbReference type="Rhea" id="RHEA:26482"/>
        <dbReference type="Rhea" id="RHEA-COMP:10162"/>
        <dbReference type="Rhea" id="RHEA-COMP:10375"/>
        <dbReference type="ChEBI" id="CHEBI:33019"/>
        <dbReference type="ChEBI" id="CHEBI:57623"/>
        <dbReference type="ChEBI" id="CHEBI:74411"/>
        <dbReference type="ChEBI" id="CHEBI:74415"/>
        <dbReference type="EC" id="2.5.1.75"/>
    </reaction>
</comment>
<protein>
    <recommendedName>
        <fullName evidence="10">tRNA dimethylallyltransferase</fullName>
        <ecNumber evidence="10">2.5.1.75</ecNumber>
    </recommendedName>
    <alternativeName>
        <fullName evidence="10">Dimethylallyl diphosphate:tRNA dimethylallyltransferase</fullName>
        <shortName evidence="10">DMAPP:tRNA dimethylallyltransferase</shortName>
        <shortName evidence="10">DMATase</shortName>
    </alternativeName>
    <alternativeName>
        <fullName evidence="10">Isopentenyl-diphosphate:tRNA isopentenyltransferase</fullName>
        <shortName evidence="10">IPP transferase</shortName>
        <shortName evidence="10">IPPT</shortName>
        <shortName evidence="10">IPTase</shortName>
    </alternativeName>
</protein>
<feature type="binding site" evidence="10">
    <location>
        <begin position="19"/>
        <end position="26"/>
    </location>
    <ligand>
        <name>ATP</name>
        <dbReference type="ChEBI" id="CHEBI:30616"/>
    </ligand>
</feature>
<evidence type="ECO:0000256" key="1">
    <source>
        <dbReference type="ARBA" id="ARBA00001946"/>
    </source>
</evidence>
<dbReference type="InterPro" id="IPR018022">
    <property type="entry name" value="IPT"/>
</dbReference>
<dbReference type="InterPro" id="IPR027417">
    <property type="entry name" value="P-loop_NTPase"/>
</dbReference>
<dbReference type="SUPFAM" id="SSF52540">
    <property type="entry name" value="P-loop containing nucleoside triphosphate hydrolases"/>
    <property type="match status" value="1"/>
</dbReference>
<feature type="binding site" evidence="10">
    <location>
        <begin position="21"/>
        <end position="26"/>
    </location>
    <ligand>
        <name>substrate</name>
    </ligand>
</feature>
<dbReference type="PANTHER" id="PTHR11088">
    <property type="entry name" value="TRNA DIMETHYLALLYLTRANSFERASE"/>
    <property type="match status" value="1"/>
</dbReference>
<dbReference type="InterPro" id="IPR039657">
    <property type="entry name" value="Dimethylallyltransferase"/>
</dbReference>
<comment type="function">
    <text evidence="2 10 12">Catalyzes the transfer of a dimethylallyl group onto the adenine at position 37 in tRNAs that read codons beginning with uridine, leading to the formation of N6-(dimethylallyl)adenosine (i(6)A).</text>
</comment>